<gene>
    <name evidence="2" type="ORF">GMORB2_7109</name>
</gene>
<feature type="region of interest" description="Disordered" evidence="1">
    <location>
        <begin position="925"/>
        <end position="1007"/>
    </location>
</feature>
<feature type="compositionally biased region" description="Basic and acidic residues" evidence="1">
    <location>
        <begin position="937"/>
        <end position="948"/>
    </location>
</feature>
<reference evidence="2" key="1">
    <citation type="submission" date="2020-03" db="EMBL/GenBank/DDBJ databases">
        <title>Site-based positive gene gene selection in Geosmithia morbida across the United States reveals a broad range of putative effectors and factors for local host and environmental adapation.</title>
        <authorList>
            <person name="Onufrak A."/>
            <person name="Murdoch R.W."/>
            <person name="Gazis R."/>
            <person name="Huff M."/>
            <person name="Staton M."/>
            <person name="Klingeman W."/>
            <person name="Hadziabdic D."/>
        </authorList>
    </citation>
    <scope>NUCLEOTIDE SEQUENCE</scope>
    <source>
        <strain evidence="2">1262</strain>
    </source>
</reference>
<feature type="region of interest" description="Disordered" evidence="1">
    <location>
        <begin position="784"/>
        <end position="848"/>
    </location>
</feature>
<proteinExistence type="predicted"/>
<evidence type="ECO:0000313" key="2">
    <source>
        <dbReference type="EMBL" id="KAF4122802.1"/>
    </source>
</evidence>
<dbReference type="AlphaFoldDB" id="A0A9P4YUJ1"/>
<evidence type="ECO:0000313" key="3">
    <source>
        <dbReference type="Proteomes" id="UP000749293"/>
    </source>
</evidence>
<evidence type="ECO:0000256" key="1">
    <source>
        <dbReference type="SAM" id="MobiDB-lite"/>
    </source>
</evidence>
<sequence>MAANPFRISNAGLPLFNIYNDATSSLNSNNNNDDDDDGGGGGGGGGDNDNNRLPPPRRPPRTFSLPGGPCNYGDMSAGPNGPRCGCQRFWARPAALTSDGDDGGSCMCGHHACFHLDDATGGGLVVTPHSGLGQENERPRSAPRPPLSPVVDLSLQMPPPLTTAPASASSSYPPIYPIDDALSFIHEYSDLPGVPTQHDTASGLPYGSSQQQSQRQIPQHASSLPDTLPWGNTPLSQASFFHYKPGLAPSPGRPPSQATSTTSSARVRYQRPFAGKGLNTLTIPKPSPVHAASPETVTSGRQLASMPATAQDDTQPEPRAEELGVSREEFNSMSDTVAGHEQRIGRLETTSSSFRGGGHEECDERHDHGDLRMTDMEARMDEVEKTNHEHGAMLARMTAEKQDDAATQSVASFSTTASTNRPTHSQELRSEVQTLSDTVASMQYHLATPTHPWEIEVVFLPFPLKKLWQVLDQFKPDSAAGSDEWTQVPPMTFCASTPTLSSSPVYDEWTRPHHDADWLLPRAYSETSPAGSRLRSRGLVRNVVVRGPDARSVQQAMIAAFGDVWRQMISSNAASQKSGGDRARLSRRYTGLQSMWVPLRKVHKDSRLRLLSPAEMLNPTSWNVEFLSSVMMKRKTAVSRLYITHPDAYLQDWNAYESGWTWQRIRELNRVHLDHQNAEVLEADALETCWARDAQLDETHSTAAVNLLQRRATTSSPSLRHTSFLGSRSGSLGRRSSSPVVLAAAPLRHQRTSSMRHSPMPSSAVGFRHPSPALTRRRVVSYERGTAGAAGTRRSRQSSPSMSQLAALRTRRQTRSPSYPAFTPRMTATPSPAPMLSGGRQGHQRGTTPFAYATPHSNAAAPLQELRLIRAGSEAPVPGEYMPDMDELHDIEIYEECDYYSEPSSSSSDMSLGNNDDDHGMLLLQQQQQQQQQRQRRQTESLRDRQLPEDEPWPGIEELQQQDGQGAEEMSDGENVDPDESDASSLPSEYPSHSGCWPAGFQIHEDE</sequence>
<dbReference type="OrthoDB" id="5427134at2759"/>
<feature type="region of interest" description="Disordered" evidence="1">
    <location>
        <begin position="193"/>
        <end position="370"/>
    </location>
</feature>
<dbReference type="EMBL" id="JAANYQ010000008">
    <property type="protein sequence ID" value="KAF4122802.1"/>
    <property type="molecule type" value="Genomic_DNA"/>
</dbReference>
<keyword evidence="3" id="KW-1185">Reference proteome</keyword>
<dbReference type="GeneID" id="55973332"/>
<feature type="compositionally biased region" description="Basic and acidic residues" evidence="1">
    <location>
        <begin position="357"/>
        <end position="370"/>
    </location>
</feature>
<feature type="region of interest" description="Disordered" evidence="1">
    <location>
        <begin position="400"/>
        <end position="425"/>
    </location>
</feature>
<protein>
    <submittedName>
        <fullName evidence="2">Uncharacterized protein</fullName>
    </submittedName>
</protein>
<feature type="region of interest" description="Disordered" evidence="1">
    <location>
        <begin position="22"/>
        <end position="74"/>
    </location>
</feature>
<name>A0A9P4YUJ1_9HYPO</name>
<feature type="compositionally biased region" description="Basic and acidic residues" evidence="1">
    <location>
        <begin position="316"/>
        <end position="330"/>
    </location>
</feature>
<accession>A0A9P4YUJ1</accession>
<feature type="region of interest" description="Disordered" evidence="1">
    <location>
        <begin position="714"/>
        <end position="769"/>
    </location>
</feature>
<comment type="caution">
    <text evidence="2">The sequence shown here is derived from an EMBL/GenBank/DDBJ whole genome shotgun (WGS) entry which is preliminary data.</text>
</comment>
<dbReference type="RefSeq" id="XP_035321454.1">
    <property type="nucleotide sequence ID" value="XM_035469074.1"/>
</dbReference>
<dbReference type="Proteomes" id="UP000749293">
    <property type="component" value="Unassembled WGS sequence"/>
</dbReference>
<feature type="compositionally biased region" description="Polar residues" evidence="1">
    <location>
        <begin position="405"/>
        <end position="423"/>
    </location>
</feature>
<feature type="compositionally biased region" description="Acidic residues" evidence="1">
    <location>
        <begin position="969"/>
        <end position="982"/>
    </location>
</feature>
<feature type="compositionally biased region" description="Low complexity" evidence="1">
    <location>
        <begin position="725"/>
        <end position="738"/>
    </location>
</feature>
<organism evidence="2 3">
    <name type="scientific">Geosmithia morbida</name>
    <dbReference type="NCBI Taxonomy" id="1094350"/>
    <lineage>
        <taxon>Eukaryota</taxon>
        <taxon>Fungi</taxon>
        <taxon>Dikarya</taxon>
        <taxon>Ascomycota</taxon>
        <taxon>Pezizomycotina</taxon>
        <taxon>Sordariomycetes</taxon>
        <taxon>Hypocreomycetidae</taxon>
        <taxon>Hypocreales</taxon>
        <taxon>Bionectriaceae</taxon>
        <taxon>Geosmithia</taxon>
    </lineage>
</organism>